<dbReference type="SUPFAM" id="SSF49879">
    <property type="entry name" value="SMAD/FHA domain"/>
    <property type="match status" value="1"/>
</dbReference>
<evidence type="ECO:0000259" key="3">
    <source>
        <dbReference type="PROSITE" id="PS50006"/>
    </source>
</evidence>
<dbReference type="Proteomes" id="UP001429745">
    <property type="component" value="Unassembled WGS sequence"/>
</dbReference>
<feature type="compositionally biased region" description="Low complexity" evidence="2">
    <location>
        <begin position="258"/>
        <end position="270"/>
    </location>
</feature>
<evidence type="ECO:0000313" key="4">
    <source>
        <dbReference type="EMBL" id="NLP85060.1"/>
    </source>
</evidence>
<proteinExistence type="predicted"/>
<feature type="compositionally biased region" description="Low complexity" evidence="2">
    <location>
        <begin position="146"/>
        <end position="164"/>
    </location>
</feature>
<comment type="caution">
    <text evidence="4">The sequence shown here is derived from an EMBL/GenBank/DDBJ whole genome shotgun (WGS) entry which is preliminary data.</text>
</comment>
<organism evidence="4 5">
    <name type="scientific">Microbacterium salsuginis</name>
    <dbReference type="NCBI Taxonomy" id="2722803"/>
    <lineage>
        <taxon>Bacteria</taxon>
        <taxon>Bacillati</taxon>
        <taxon>Actinomycetota</taxon>
        <taxon>Actinomycetes</taxon>
        <taxon>Micrococcales</taxon>
        <taxon>Microbacteriaceae</taxon>
        <taxon>Microbacterium</taxon>
    </lineage>
</organism>
<dbReference type="Pfam" id="PF00498">
    <property type="entry name" value="FHA"/>
    <property type="match status" value="1"/>
</dbReference>
<feature type="compositionally biased region" description="Low complexity" evidence="2">
    <location>
        <begin position="187"/>
        <end position="203"/>
    </location>
</feature>
<dbReference type="PROSITE" id="PS50006">
    <property type="entry name" value="FHA_DOMAIN"/>
    <property type="match status" value="1"/>
</dbReference>
<dbReference type="InterPro" id="IPR008984">
    <property type="entry name" value="SMAD_FHA_dom_sf"/>
</dbReference>
<evidence type="ECO:0000256" key="2">
    <source>
        <dbReference type="SAM" id="MobiDB-lite"/>
    </source>
</evidence>
<accession>A0ABX1KFD1</accession>
<sequence length="495" mass="49390">MPTLYAPGATPVAVTPHGFVVLGAETPHTLAARIRTLVADGRGLGGVIEALTGAYGTSLTAIPPFGVALAEGDAVRIAVRGDIAFDVEATSSERVSGAGVTTWTERLVSGVVRVVFAPEDSLPAELPVNDAVVLASVVTWDAAGASASSPAAEPKAASASARVAPVPPGDPAAGPGPVLEPEPVPDPLAVAEPVPDPLAAAEPVPDPLAAPEPEAAPARPRSALVSNPLAVPAPEPIAPPKAADAKRGAAKPETAEQPVAAAGAVPPSGAPGLIDSRAVLSLTETLIPADSTIVRTDRGAGGTPQAAAEVPAPAKPEDDAVEATVVRGGDAVPPAPPIPGDHDGETISLAQARALKAAAGESPSAAVPVSPVTSALAPPRPPAPGQVRLSTGQVVMLDRTVVIGRRPRSTRVSGTDLPHLVAVDSPQQDISRSHVELRVEGESIVATDLRTTNGTTLLRAGSEPMRLHPGEGSVVVPGDFLDLGDGITVAIEAVS</sequence>
<keyword evidence="1" id="KW-0597">Phosphoprotein</keyword>
<gene>
    <name evidence="4" type="ORF">HF576_14500</name>
</gene>
<name>A0ABX1KFD1_9MICO</name>
<feature type="region of interest" description="Disordered" evidence="2">
    <location>
        <begin position="295"/>
        <end position="317"/>
    </location>
</feature>
<evidence type="ECO:0000313" key="5">
    <source>
        <dbReference type="Proteomes" id="UP001429745"/>
    </source>
</evidence>
<feature type="region of interest" description="Disordered" evidence="2">
    <location>
        <begin position="363"/>
        <end position="387"/>
    </location>
</feature>
<dbReference type="EMBL" id="JABACI010000004">
    <property type="protein sequence ID" value="NLP85060.1"/>
    <property type="molecule type" value="Genomic_DNA"/>
</dbReference>
<evidence type="ECO:0000256" key="1">
    <source>
        <dbReference type="ARBA" id="ARBA00022553"/>
    </source>
</evidence>
<reference evidence="4 5" key="1">
    <citation type="submission" date="2020-04" db="EMBL/GenBank/DDBJ databases">
        <title>CFH 90308 Microbacterium sp.</title>
        <authorList>
            <person name="Nie G."/>
            <person name="Ming H."/>
            <person name="Xia T."/>
        </authorList>
    </citation>
    <scope>NUCLEOTIDE SEQUENCE [LARGE SCALE GENOMIC DNA]</scope>
    <source>
        <strain evidence="4 5">CFH 90308</strain>
    </source>
</reference>
<dbReference type="InterPro" id="IPR000253">
    <property type="entry name" value="FHA_dom"/>
</dbReference>
<dbReference type="Gene3D" id="2.60.200.20">
    <property type="match status" value="1"/>
</dbReference>
<feature type="domain" description="FHA" evidence="3">
    <location>
        <begin position="401"/>
        <end position="457"/>
    </location>
</feature>
<dbReference type="RefSeq" id="WP_168913503.1">
    <property type="nucleotide sequence ID" value="NZ_JABACI010000004.1"/>
</dbReference>
<feature type="region of interest" description="Disordered" evidence="2">
    <location>
        <begin position="146"/>
        <end position="270"/>
    </location>
</feature>
<protein>
    <submittedName>
        <fullName evidence="4">FHA domain-containing protein</fullName>
    </submittedName>
</protein>
<keyword evidence="5" id="KW-1185">Reference proteome</keyword>